<evidence type="ECO:0000313" key="4">
    <source>
        <dbReference type="EMBL" id="GAL82465.1"/>
    </source>
</evidence>
<dbReference type="Gene3D" id="3.30.2130.30">
    <property type="match status" value="1"/>
</dbReference>
<dbReference type="CDD" id="cd11715">
    <property type="entry name" value="THUMP_AdoMetMT"/>
    <property type="match status" value="1"/>
</dbReference>
<keyword evidence="4" id="KW-0808">Transferase</keyword>
<dbReference type="EMBL" id="BBNU01000030">
    <property type="protein sequence ID" value="GAL82465.1"/>
    <property type="molecule type" value="Genomic_DNA"/>
</dbReference>
<dbReference type="PROSITE" id="PS51165">
    <property type="entry name" value="THUMP"/>
    <property type="match status" value="1"/>
</dbReference>
<organism evidence="4 5">
    <name type="scientific">Algibacter lectus</name>
    <dbReference type="NCBI Taxonomy" id="221126"/>
    <lineage>
        <taxon>Bacteria</taxon>
        <taxon>Pseudomonadati</taxon>
        <taxon>Bacteroidota</taxon>
        <taxon>Flavobacteriia</taxon>
        <taxon>Flavobacteriales</taxon>
        <taxon>Flavobacteriaceae</taxon>
        <taxon>Algibacter</taxon>
    </lineage>
</organism>
<dbReference type="InterPro" id="IPR029063">
    <property type="entry name" value="SAM-dependent_MTases_sf"/>
</dbReference>
<name>A0A090WZF2_9FLAO</name>
<protein>
    <submittedName>
        <fullName evidence="4">Methyltransferase</fullName>
    </submittedName>
</protein>
<accession>A0A090WZF2</accession>
<dbReference type="InterPro" id="IPR054170">
    <property type="entry name" value="RlmL_1st"/>
</dbReference>
<dbReference type="PANTHER" id="PTHR47313">
    <property type="entry name" value="RIBOSOMAL RNA LARGE SUBUNIT METHYLTRANSFERASE K/L"/>
    <property type="match status" value="1"/>
</dbReference>
<dbReference type="PANTHER" id="PTHR47313:SF1">
    <property type="entry name" value="RIBOSOMAL RNA LARGE SUBUNIT METHYLTRANSFERASE K_L"/>
    <property type="match status" value="1"/>
</dbReference>
<dbReference type="Pfam" id="PF22020">
    <property type="entry name" value="RlmL_1st"/>
    <property type="match status" value="1"/>
</dbReference>
<dbReference type="Proteomes" id="UP000029643">
    <property type="component" value="Unassembled WGS sequence"/>
</dbReference>
<evidence type="ECO:0000256" key="1">
    <source>
        <dbReference type="ARBA" id="ARBA00022603"/>
    </source>
</evidence>
<dbReference type="SUPFAM" id="SSF53335">
    <property type="entry name" value="S-adenosyl-L-methionine-dependent methyltransferases"/>
    <property type="match status" value="1"/>
</dbReference>
<dbReference type="GO" id="GO:0008990">
    <property type="term" value="F:rRNA (guanine-N2-)-methyltransferase activity"/>
    <property type="evidence" value="ECO:0007669"/>
    <property type="project" value="TreeGrafter"/>
</dbReference>
<dbReference type="AlphaFoldDB" id="A0A090WZF2"/>
<gene>
    <name evidence="4" type="ORF">JCM19274_4019</name>
</gene>
<comment type="caution">
    <text evidence="4">The sequence shown here is derived from an EMBL/GenBank/DDBJ whole genome shotgun (WGS) entry which is preliminary data.</text>
</comment>
<evidence type="ECO:0000256" key="2">
    <source>
        <dbReference type="PROSITE-ProRule" id="PRU00529"/>
    </source>
</evidence>
<dbReference type="STRING" id="221126.SAMN04489722_11552"/>
<dbReference type="InterPro" id="IPR004114">
    <property type="entry name" value="THUMP_dom"/>
</dbReference>
<keyword evidence="1 4" id="KW-0489">Methyltransferase</keyword>
<dbReference type="Pfam" id="PF02926">
    <property type="entry name" value="THUMP"/>
    <property type="match status" value="1"/>
</dbReference>
<feature type="domain" description="THUMP" evidence="3">
    <location>
        <begin position="40"/>
        <end position="151"/>
    </location>
</feature>
<evidence type="ECO:0000259" key="3">
    <source>
        <dbReference type="PROSITE" id="PS51165"/>
    </source>
</evidence>
<dbReference type="GO" id="GO:0070043">
    <property type="term" value="F:rRNA (guanine-N7-)-methyltransferase activity"/>
    <property type="evidence" value="ECO:0007669"/>
    <property type="project" value="TreeGrafter"/>
</dbReference>
<keyword evidence="2" id="KW-0694">RNA-binding</keyword>
<dbReference type="GO" id="GO:0003723">
    <property type="term" value="F:RNA binding"/>
    <property type="evidence" value="ECO:0007669"/>
    <property type="project" value="UniProtKB-UniRule"/>
</dbReference>
<dbReference type="SMART" id="SM00981">
    <property type="entry name" value="THUMP"/>
    <property type="match status" value="1"/>
</dbReference>
<evidence type="ECO:0000313" key="5">
    <source>
        <dbReference type="Proteomes" id="UP000029643"/>
    </source>
</evidence>
<sequence>MVAKTLFGFEDLLADELTQLGALYVKKGTRNVSFSGDKGFMYKCNLGLRTAVKILKPIHSFNVNSEKELYDKLYAMDWSKYLKATGTLAVDATIHSDLFTHSLYIAQKTKDAIVDKFRDTEGVRPNVDLKFPDIKINVHIDRRKCTISLDSSGDSLHKRGYKTATNIAPINEVLAAGLIMLSGWDGQTDFMDQCVVREPC</sequence>
<proteinExistence type="predicted"/>
<reference evidence="4 5" key="1">
    <citation type="journal article" date="2014" name="Genome Announc.">
        <title>Draft Genome Sequences of Marine Flavobacterium Algibacter lectus Strains SS8 and NR4.</title>
        <authorList>
            <person name="Takatani N."/>
            <person name="Nakanishi M."/>
            <person name="Meirelles P."/>
            <person name="Mino S."/>
            <person name="Suda W."/>
            <person name="Oshima K."/>
            <person name="Hattori M."/>
            <person name="Ohkuma M."/>
            <person name="Hosokawa M."/>
            <person name="Miyashita K."/>
            <person name="Thompson F.L."/>
            <person name="Niwa A."/>
            <person name="Sawabe T."/>
            <person name="Sawabe T."/>
        </authorList>
    </citation>
    <scope>NUCLEOTIDE SEQUENCE [LARGE SCALE GENOMIC DNA]</scope>
    <source>
        <strain evidence="5">JCM19274</strain>
    </source>
</reference>